<feature type="transmembrane region" description="Helical" evidence="1">
    <location>
        <begin position="6"/>
        <end position="25"/>
    </location>
</feature>
<evidence type="ECO:0000313" key="3">
    <source>
        <dbReference type="Proteomes" id="UP001589645"/>
    </source>
</evidence>
<gene>
    <name evidence="2" type="ORF">ACFFUV_03940</name>
</gene>
<accession>A0ABV5HJF1</accession>
<reference evidence="2 3" key="1">
    <citation type="submission" date="2024-09" db="EMBL/GenBank/DDBJ databases">
        <authorList>
            <person name="Sun Q."/>
            <person name="Mori K."/>
        </authorList>
    </citation>
    <scope>NUCLEOTIDE SEQUENCE [LARGE SCALE GENOMIC DNA]</scope>
    <source>
        <strain evidence="2 3">CECT 8064</strain>
    </source>
</reference>
<dbReference type="Gene3D" id="1.20.1630.10">
    <property type="entry name" value="Formate dehydrogenase/DMSO reductase domain"/>
    <property type="match status" value="1"/>
</dbReference>
<dbReference type="PANTHER" id="PTHR38095:SF3">
    <property type="entry name" value="ANAEROBIC DIMETHYL SULFOXIDE REDUCTASE, SUBUNIT C"/>
    <property type="match status" value="1"/>
</dbReference>
<organism evidence="2 3">
    <name type="scientific">Vibrio olivae</name>
    <dbReference type="NCBI Taxonomy" id="1243002"/>
    <lineage>
        <taxon>Bacteria</taxon>
        <taxon>Pseudomonadati</taxon>
        <taxon>Pseudomonadota</taxon>
        <taxon>Gammaproteobacteria</taxon>
        <taxon>Vibrionales</taxon>
        <taxon>Vibrionaceae</taxon>
        <taxon>Vibrio</taxon>
    </lineage>
</organism>
<comment type="caution">
    <text evidence="2">The sequence shown here is derived from an EMBL/GenBank/DDBJ whole genome shotgun (WGS) entry which is preliminary data.</text>
</comment>
<sequence length="258" mass="27928">MHELPLVFFTVLAQASAGLFILMTLNKLIIKQPDDKAMFVSGVISLVIVGVAGFSAILHLGQPFRAINALFGTGRSPMSNEIVSCSIYGGLLFAHLAVSYLRPQMTNAIKASRIATAIAGIALLVLIPKVYTIETIPQWNTSYTMIQMLLAAFTAGGALAMILQPNRINLAVTVLSVMLSVFILPSYLAFLSQTAPHMLELGMSFWNAKFALYVVAVALAVLAYRKNWMPLAIGSSAVLIIAELSGRIAFYDLWSINM</sequence>
<evidence type="ECO:0000313" key="2">
    <source>
        <dbReference type="EMBL" id="MFB9134117.1"/>
    </source>
</evidence>
<feature type="transmembrane region" description="Helical" evidence="1">
    <location>
        <begin position="231"/>
        <end position="250"/>
    </location>
</feature>
<feature type="transmembrane region" description="Helical" evidence="1">
    <location>
        <begin position="170"/>
        <end position="191"/>
    </location>
</feature>
<feature type="transmembrane region" description="Helical" evidence="1">
    <location>
        <begin position="37"/>
        <end position="61"/>
    </location>
</feature>
<dbReference type="PANTHER" id="PTHR38095">
    <property type="entry name" value="ANAEROBIC DIMETHYL SULFOXIDE REDUCTASE CHAIN YNFH"/>
    <property type="match status" value="1"/>
</dbReference>
<keyword evidence="3" id="KW-1185">Reference proteome</keyword>
<feature type="transmembrane region" description="Helical" evidence="1">
    <location>
        <begin position="81"/>
        <end position="101"/>
    </location>
</feature>
<dbReference type="EMBL" id="JBHMEP010000001">
    <property type="protein sequence ID" value="MFB9134117.1"/>
    <property type="molecule type" value="Genomic_DNA"/>
</dbReference>
<dbReference type="Proteomes" id="UP001589645">
    <property type="component" value="Unassembled WGS sequence"/>
</dbReference>
<proteinExistence type="predicted"/>
<feature type="transmembrane region" description="Helical" evidence="1">
    <location>
        <begin position="143"/>
        <end position="163"/>
    </location>
</feature>
<dbReference type="Pfam" id="PF04976">
    <property type="entry name" value="DmsC"/>
    <property type="match status" value="1"/>
</dbReference>
<evidence type="ECO:0000256" key="1">
    <source>
        <dbReference type="SAM" id="Phobius"/>
    </source>
</evidence>
<dbReference type="RefSeq" id="WP_390189856.1">
    <property type="nucleotide sequence ID" value="NZ_JBHMEP010000001.1"/>
</dbReference>
<protein>
    <submittedName>
        <fullName evidence="2">Dimethyl sulfoxide reductase anchor subunit family protein</fullName>
    </submittedName>
</protein>
<keyword evidence="1" id="KW-0472">Membrane</keyword>
<name>A0ABV5HJF1_9VIBR</name>
<dbReference type="InterPro" id="IPR007059">
    <property type="entry name" value="DmsC"/>
</dbReference>
<keyword evidence="1" id="KW-0812">Transmembrane</keyword>
<feature type="transmembrane region" description="Helical" evidence="1">
    <location>
        <begin position="113"/>
        <end position="131"/>
    </location>
</feature>
<feature type="transmembrane region" description="Helical" evidence="1">
    <location>
        <begin position="203"/>
        <end position="224"/>
    </location>
</feature>
<keyword evidence="1" id="KW-1133">Transmembrane helix</keyword>